<evidence type="ECO:0000256" key="2">
    <source>
        <dbReference type="ARBA" id="ARBA00022643"/>
    </source>
</evidence>
<dbReference type="SUPFAM" id="SSF51679">
    <property type="entry name" value="Bacterial luciferase-like"/>
    <property type="match status" value="1"/>
</dbReference>
<keyword evidence="2" id="KW-0288">FMN</keyword>
<evidence type="ECO:0000256" key="3">
    <source>
        <dbReference type="ARBA" id="ARBA00023002"/>
    </source>
</evidence>
<keyword evidence="7" id="KW-1185">Reference proteome</keyword>
<dbReference type="PANTHER" id="PTHR42847">
    <property type="entry name" value="ALKANESULFONATE MONOOXYGENASE"/>
    <property type="match status" value="1"/>
</dbReference>
<dbReference type="Gene3D" id="3.20.20.30">
    <property type="entry name" value="Luciferase-like domain"/>
    <property type="match status" value="1"/>
</dbReference>
<comment type="caution">
    <text evidence="6">The sequence shown here is derived from an EMBL/GenBank/DDBJ whole genome shotgun (WGS) entry which is preliminary data.</text>
</comment>
<organism evidence="6 7">
    <name type="scientific">Mycolicibacterium murale</name>
    <dbReference type="NCBI Taxonomy" id="182220"/>
    <lineage>
        <taxon>Bacteria</taxon>
        <taxon>Bacillati</taxon>
        <taxon>Actinomycetota</taxon>
        <taxon>Actinomycetes</taxon>
        <taxon>Mycobacteriales</taxon>
        <taxon>Mycobacteriaceae</taxon>
        <taxon>Mycolicibacterium</taxon>
    </lineage>
</organism>
<name>A0A7I9WNP0_9MYCO</name>
<keyword evidence="1" id="KW-0285">Flavoprotein</keyword>
<dbReference type="InterPro" id="IPR011251">
    <property type="entry name" value="Luciferase-like_dom"/>
</dbReference>
<feature type="domain" description="Luciferase-like" evidence="5">
    <location>
        <begin position="17"/>
        <end position="282"/>
    </location>
</feature>
<reference evidence="6 7" key="1">
    <citation type="journal article" date="2019" name="Emerg. Microbes Infect.">
        <title>Comprehensive subspecies identification of 175 nontuberculous mycobacteria species based on 7547 genomic profiles.</title>
        <authorList>
            <person name="Matsumoto Y."/>
            <person name="Kinjo T."/>
            <person name="Motooka D."/>
            <person name="Nabeya D."/>
            <person name="Jung N."/>
            <person name="Uechi K."/>
            <person name="Horii T."/>
            <person name="Iida T."/>
            <person name="Fujita J."/>
            <person name="Nakamura S."/>
        </authorList>
    </citation>
    <scope>NUCLEOTIDE SEQUENCE [LARGE SCALE GENOMIC DNA]</scope>
    <source>
        <strain evidence="6 7">JCM 13392</strain>
    </source>
</reference>
<dbReference type="Proteomes" id="UP000465241">
    <property type="component" value="Unassembled WGS sequence"/>
</dbReference>
<gene>
    <name evidence="6" type="ORF">MMUR_30020</name>
</gene>
<dbReference type="InterPro" id="IPR036661">
    <property type="entry name" value="Luciferase-like_sf"/>
</dbReference>
<accession>A0A7I9WNP0</accession>
<dbReference type="PANTHER" id="PTHR42847:SF4">
    <property type="entry name" value="ALKANESULFONATE MONOOXYGENASE-RELATED"/>
    <property type="match status" value="1"/>
</dbReference>
<evidence type="ECO:0000313" key="6">
    <source>
        <dbReference type="EMBL" id="GFG58866.1"/>
    </source>
</evidence>
<evidence type="ECO:0000259" key="5">
    <source>
        <dbReference type="Pfam" id="PF00296"/>
    </source>
</evidence>
<sequence>MSQISFGVRVPNSGPLSSVANINRAAVEAEEMGFDSIFLHDHVVWSTEMHRHHISSGAHEALDSDQSADFYEALTTIGYLAAKTSRVRIGVACLVMPTRNPIYAAKQLATLDHLSGGRLIAGVGLGSKASRESSEFDVFGVPFSARARMTDEFVEAMRAIWTQPLATYSGRHVEFKDAEIYPKPLQRPGPEVWVGGWTDAAARRTGRIGDGWVPGWLSPSEMARGAVIVRDTAVENDRDPSKITIAVEKLTVIDTDRDAAMARAIPTVQTSSQTYERDVDQIQFALDRHIFGSVDDVKRRVGEFVDAGVTHFELKFIYPTMDELTRQMELWAAEILPAFR</sequence>
<keyword evidence="3" id="KW-0560">Oxidoreductase</keyword>
<dbReference type="InterPro" id="IPR050172">
    <property type="entry name" value="SsuD_RutA_monooxygenase"/>
</dbReference>
<dbReference type="EMBL" id="BLKT01000003">
    <property type="protein sequence ID" value="GFG58866.1"/>
    <property type="molecule type" value="Genomic_DNA"/>
</dbReference>
<evidence type="ECO:0000256" key="1">
    <source>
        <dbReference type="ARBA" id="ARBA00022630"/>
    </source>
</evidence>
<dbReference type="GO" id="GO:0008726">
    <property type="term" value="F:alkanesulfonate monooxygenase activity"/>
    <property type="evidence" value="ECO:0007669"/>
    <property type="project" value="TreeGrafter"/>
</dbReference>
<proteinExistence type="predicted"/>
<dbReference type="Pfam" id="PF00296">
    <property type="entry name" value="Bac_luciferase"/>
    <property type="match status" value="1"/>
</dbReference>
<dbReference type="AlphaFoldDB" id="A0A7I9WNP0"/>
<dbReference type="GO" id="GO:0046306">
    <property type="term" value="P:alkanesulfonate catabolic process"/>
    <property type="evidence" value="ECO:0007669"/>
    <property type="project" value="TreeGrafter"/>
</dbReference>
<evidence type="ECO:0000256" key="4">
    <source>
        <dbReference type="ARBA" id="ARBA00023033"/>
    </source>
</evidence>
<evidence type="ECO:0000313" key="7">
    <source>
        <dbReference type="Proteomes" id="UP000465241"/>
    </source>
</evidence>
<dbReference type="NCBIfam" id="TIGR03619">
    <property type="entry name" value="F420_Rv2161c"/>
    <property type="match status" value="1"/>
</dbReference>
<dbReference type="RefSeq" id="WP_193489582.1">
    <property type="nucleotide sequence ID" value="NZ_BAAAMC010000027.1"/>
</dbReference>
<keyword evidence="4" id="KW-0503">Monooxygenase</keyword>
<protein>
    <recommendedName>
        <fullName evidence="5">Luciferase-like domain-containing protein</fullName>
    </recommendedName>
</protein>
<dbReference type="InterPro" id="IPR019921">
    <property type="entry name" value="Lucif-like_OxRdtase_Rv2161c"/>
</dbReference>